<evidence type="ECO:0008006" key="4">
    <source>
        <dbReference type="Google" id="ProtNLM"/>
    </source>
</evidence>
<evidence type="ECO:0000313" key="3">
    <source>
        <dbReference type="Proteomes" id="UP000199533"/>
    </source>
</evidence>
<dbReference type="InterPro" id="IPR010767">
    <property type="entry name" value="Phage_CGC-2007_Cje0229"/>
</dbReference>
<keyword evidence="1" id="KW-0812">Transmembrane</keyword>
<dbReference type="EMBL" id="FOSP01000027">
    <property type="protein sequence ID" value="SFL02860.1"/>
    <property type="molecule type" value="Genomic_DNA"/>
</dbReference>
<sequence length="177" mass="19958">MLTKNKFTRIPAYYMIPDRGGHWISDGYLEFWSDRFGCLISIHPQALNNLASIPSAGRKLINPNGPHRPASALHDALYELLGVTEGRVFTRTECDLLFLDAMLSDKKSYFDALPGYIQLAANKHGLDQFFTTNTQVTKKWMAYTMYAGVHLFGWLWWSRSKRAQASAGTYAASTITA</sequence>
<keyword evidence="1" id="KW-0472">Membrane</keyword>
<dbReference type="OrthoDB" id="88276at2"/>
<organism evidence="2 3">
    <name type="scientific">Nitrosomonas aestuarii</name>
    <dbReference type="NCBI Taxonomy" id="52441"/>
    <lineage>
        <taxon>Bacteria</taxon>
        <taxon>Pseudomonadati</taxon>
        <taxon>Pseudomonadota</taxon>
        <taxon>Betaproteobacteria</taxon>
        <taxon>Nitrosomonadales</taxon>
        <taxon>Nitrosomonadaceae</taxon>
        <taxon>Nitrosomonas</taxon>
    </lineage>
</organism>
<feature type="transmembrane region" description="Helical" evidence="1">
    <location>
        <begin position="140"/>
        <end position="157"/>
    </location>
</feature>
<dbReference type="AlphaFoldDB" id="A0A1I4ED03"/>
<keyword evidence="3" id="KW-1185">Reference proteome</keyword>
<proteinExistence type="predicted"/>
<evidence type="ECO:0000313" key="2">
    <source>
        <dbReference type="EMBL" id="SFL02860.1"/>
    </source>
</evidence>
<evidence type="ECO:0000256" key="1">
    <source>
        <dbReference type="SAM" id="Phobius"/>
    </source>
</evidence>
<keyword evidence="1" id="KW-1133">Transmembrane helix</keyword>
<dbReference type="STRING" id="52441.SAMN05216302_10279"/>
<protein>
    <recommendedName>
        <fullName evidence="4">DUF1353 domain-containing protein</fullName>
    </recommendedName>
</protein>
<reference evidence="3" key="1">
    <citation type="submission" date="2016-10" db="EMBL/GenBank/DDBJ databases">
        <authorList>
            <person name="Varghese N."/>
            <person name="Submissions S."/>
        </authorList>
    </citation>
    <scope>NUCLEOTIDE SEQUENCE [LARGE SCALE GENOMIC DNA]</scope>
    <source>
        <strain evidence="3">Nm69</strain>
    </source>
</reference>
<dbReference type="RefSeq" id="WP_090701534.1">
    <property type="nucleotide sequence ID" value="NZ_FOSP01000027.1"/>
</dbReference>
<dbReference type="Pfam" id="PF07087">
    <property type="entry name" value="DUF1353"/>
    <property type="match status" value="1"/>
</dbReference>
<name>A0A1I4ED03_9PROT</name>
<dbReference type="Proteomes" id="UP000199533">
    <property type="component" value="Unassembled WGS sequence"/>
</dbReference>
<accession>A0A1I4ED03</accession>
<gene>
    <name evidence="2" type="ORF">SAMN05216302_10279</name>
</gene>